<feature type="compositionally biased region" description="Low complexity" evidence="8">
    <location>
        <begin position="55"/>
        <end position="66"/>
    </location>
</feature>
<dbReference type="InterPro" id="IPR050331">
    <property type="entry name" value="Zinc_finger"/>
</dbReference>
<feature type="region of interest" description="Disordered" evidence="8">
    <location>
        <begin position="48"/>
        <end position="76"/>
    </location>
</feature>
<keyword evidence="4 7" id="KW-0863">Zinc-finger</keyword>
<dbReference type="RefSeq" id="XP_014666787.1">
    <property type="nucleotide sequence ID" value="XM_014811301.1"/>
</dbReference>
<evidence type="ECO:0000313" key="10">
    <source>
        <dbReference type="Proteomes" id="UP000695022"/>
    </source>
</evidence>
<evidence type="ECO:0000259" key="9">
    <source>
        <dbReference type="PROSITE" id="PS50157"/>
    </source>
</evidence>
<name>A0ABM1E3L7_PRICU</name>
<evidence type="ECO:0000256" key="6">
    <source>
        <dbReference type="ARBA" id="ARBA00023242"/>
    </source>
</evidence>
<feature type="domain" description="C2H2-type" evidence="9">
    <location>
        <begin position="353"/>
        <end position="380"/>
    </location>
</feature>
<keyword evidence="2" id="KW-0479">Metal-binding</keyword>
<feature type="domain" description="C2H2-type" evidence="9">
    <location>
        <begin position="13"/>
        <end position="36"/>
    </location>
</feature>
<keyword evidence="10" id="KW-1185">Reference proteome</keyword>
<evidence type="ECO:0000313" key="12">
    <source>
        <dbReference type="RefSeq" id="XP_014666788.1"/>
    </source>
</evidence>
<dbReference type="Gene3D" id="3.30.160.60">
    <property type="entry name" value="Classic Zinc Finger"/>
    <property type="match status" value="5"/>
</dbReference>
<dbReference type="SMART" id="SM00355">
    <property type="entry name" value="ZnF_C2H2"/>
    <property type="match status" value="6"/>
</dbReference>
<evidence type="ECO:0000256" key="5">
    <source>
        <dbReference type="ARBA" id="ARBA00022833"/>
    </source>
</evidence>
<dbReference type="InterPro" id="IPR013087">
    <property type="entry name" value="Znf_C2H2_type"/>
</dbReference>
<evidence type="ECO:0000256" key="3">
    <source>
        <dbReference type="ARBA" id="ARBA00022737"/>
    </source>
</evidence>
<protein>
    <submittedName>
        <fullName evidence="11 12">Zinc finger protein 37-like</fullName>
    </submittedName>
</protein>
<keyword evidence="3" id="KW-0677">Repeat</keyword>
<comment type="subcellular location">
    <subcellularLocation>
        <location evidence="1">Nucleus</location>
    </subcellularLocation>
</comment>
<sequence>MTYHACTEPEFYYRCTACSECFFRQEEFFNHAQEVHCRLLRCQGHNPDGESTVGSENEASTSAASEPIERAYSSPDATTAVQIKVEPPDESCDNNVQCVDSLSPTPTGQQPDNRALMQFDDTSMLFPRTAEDINLKLEQYVDDQDDSDFSCIAEVYGTNNRDAACPSSLVPFSGDEPRSTASFRSVGRQPPTFTLENVLGTTYGLGSSASAQRAGGPTSAPSIYASAPSTSVVQAPYGNSQRGRTTRAVVPRASVKTVVPSDHAVPREYKCPTCNADFVKRNHLQSHLRKHSDKVLHCCVVCDYSTRFLQCFKRHMSTHTGEKPFKCSICSFASARAYSLKLHVRRHVGERPFKCDDCDAAFTTKNEVKLHQHIHTGEKRFKCNCCLMEFSYSNSLRRHMARHPSHQYA</sequence>
<feature type="domain" description="C2H2-type" evidence="9">
    <location>
        <begin position="297"/>
        <end position="324"/>
    </location>
</feature>
<dbReference type="RefSeq" id="XP_014666788.1">
    <property type="nucleotide sequence ID" value="XM_014811302.1"/>
</dbReference>
<evidence type="ECO:0000256" key="2">
    <source>
        <dbReference type="ARBA" id="ARBA00022723"/>
    </source>
</evidence>
<dbReference type="PROSITE" id="PS00028">
    <property type="entry name" value="ZINC_FINGER_C2H2_1"/>
    <property type="match status" value="4"/>
</dbReference>
<accession>A0ABM1E3L7</accession>
<dbReference type="PROSITE" id="PS50157">
    <property type="entry name" value="ZINC_FINGER_C2H2_2"/>
    <property type="match status" value="6"/>
</dbReference>
<gene>
    <name evidence="11 12" type="primary">LOC106808541</name>
</gene>
<evidence type="ECO:0000256" key="4">
    <source>
        <dbReference type="ARBA" id="ARBA00022771"/>
    </source>
</evidence>
<dbReference type="PANTHER" id="PTHR16515:SF49">
    <property type="entry name" value="GASTRULA ZINC FINGER PROTEIN XLCGF49.1-LIKE-RELATED"/>
    <property type="match status" value="1"/>
</dbReference>
<feature type="domain" description="C2H2-type" evidence="9">
    <location>
        <begin position="269"/>
        <end position="296"/>
    </location>
</feature>
<dbReference type="InterPro" id="IPR036236">
    <property type="entry name" value="Znf_C2H2_sf"/>
</dbReference>
<feature type="domain" description="C2H2-type" evidence="9">
    <location>
        <begin position="381"/>
        <end position="408"/>
    </location>
</feature>
<evidence type="ECO:0000313" key="11">
    <source>
        <dbReference type="RefSeq" id="XP_014666787.1"/>
    </source>
</evidence>
<dbReference type="Proteomes" id="UP000695022">
    <property type="component" value="Unplaced"/>
</dbReference>
<organism evidence="10 12">
    <name type="scientific">Priapulus caudatus</name>
    <name type="common">Priapulid worm</name>
    <dbReference type="NCBI Taxonomy" id="37621"/>
    <lineage>
        <taxon>Eukaryota</taxon>
        <taxon>Metazoa</taxon>
        <taxon>Ecdysozoa</taxon>
        <taxon>Scalidophora</taxon>
        <taxon>Priapulida</taxon>
        <taxon>Priapulimorpha</taxon>
        <taxon>Priapulimorphida</taxon>
        <taxon>Priapulidae</taxon>
        <taxon>Priapulus</taxon>
    </lineage>
</organism>
<feature type="region of interest" description="Disordered" evidence="8">
    <location>
        <begin position="168"/>
        <end position="188"/>
    </location>
</feature>
<keyword evidence="6" id="KW-0539">Nucleus</keyword>
<feature type="domain" description="C2H2-type" evidence="9">
    <location>
        <begin position="325"/>
        <end position="352"/>
    </location>
</feature>
<evidence type="ECO:0000256" key="7">
    <source>
        <dbReference type="PROSITE-ProRule" id="PRU00042"/>
    </source>
</evidence>
<proteinExistence type="predicted"/>
<dbReference type="Pfam" id="PF00096">
    <property type="entry name" value="zf-C2H2"/>
    <property type="match status" value="3"/>
</dbReference>
<dbReference type="SUPFAM" id="SSF57667">
    <property type="entry name" value="beta-beta-alpha zinc fingers"/>
    <property type="match status" value="3"/>
</dbReference>
<dbReference type="GeneID" id="106808541"/>
<evidence type="ECO:0000256" key="8">
    <source>
        <dbReference type="SAM" id="MobiDB-lite"/>
    </source>
</evidence>
<dbReference type="PANTHER" id="PTHR16515">
    <property type="entry name" value="PR DOMAIN ZINC FINGER PROTEIN"/>
    <property type="match status" value="1"/>
</dbReference>
<keyword evidence="5" id="KW-0862">Zinc</keyword>
<reference evidence="11 12" key="1">
    <citation type="submission" date="2025-05" db="UniProtKB">
        <authorList>
            <consortium name="RefSeq"/>
        </authorList>
    </citation>
    <scope>IDENTIFICATION</scope>
</reference>
<evidence type="ECO:0000256" key="1">
    <source>
        <dbReference type="ARBA" id="ARBA00004123"/>
    </source>
</evidence>